<gene>
    <name evidence="2" type="ORF">H9Y04_30350</name>
</gene>
<comment type="caution">
    <text evidence="2">The sequence shown here is derived from an EMBL/GenBank/DDBJ whole genome shotgun (WGS) entry which is preliminary data.</text>
</comment>
<evidence type="ECO:0008006" key="4">
    <source>
        <dbReference type="Google" id="ProtNLM"/>
    </source>
</evidence>
<protein>
    <recommendedName>
        <fullName evidence="4">Secreted protein</fullName>
    </recommendedName>
</protein>
<keyword evidence="3" id="KW-1185">Reference proteome</keyword>
<feature type="compositionally biased region" description="Pro residues" evidence="1">
    <location>
        <begin position="94"/>
        <end position="106"/>
    </location>
</feature>
<evidence type="ECO:0000313" key="3">
    <source>
        <dbReference type="Proteomes" id="UP000642284"/>
    </source>
</evidence>
<accession>A0ABR7SPR7</accession>
<feature type="region of interest" description="Disordered" evidence="1">
    <location>
        <begin position="70"/>
        <end position="137"/>
    </location>
</feature>
<proteinExistence type="predicted"/>
<dbReference type="EMBL" id="JACTVJ010000016">
    <property type="protein sequence ID" value="MBC9716844.1"/>
    <property type="molecule type" value="Genomic_DNA"/>
</dbReference>
<feature type="compositionally biased region" description="Acidic residues" evidence="1">
    <location>
        <begin position="121"/>
        <end position="131"/>
    </location>
</feature>
<name>A0ABR7SPR7_9ACTN</name>
<reference evidence="2 3" key="1">
    <citation type="submission" date="2020-08" db="EMBL/GenBank/DDBJ databases">
        <title>Genemic of Streptomyces polyaspartic.</title>
        <authorList>
            <person name="Liu W."/>
        </authorList>
    </citation>
    <scope>NUCLEOTIDE SEQUENCE [LARGE SCALE GENOMIC DNA]</scope>
    <source>
        <strain evidence="2 3">TRM66268-LWL</strain>
    </source>
</reference>
<evidence type="ECO:0000313" key="2">
    <source>
        <dbReference type="EMBL" id="MBC9716844.1"/>
    </source>
</evidence>
<feature type="compositionally biased region" description="Polar residues" evidence="1">
    <location>
        <begin position="75"/>
        <end position="87"/>
    </location>
</feature>
<evidence type="ECO:0000256" key="1">
    <source>
        <dbReference type="SAM" id="MobiDB-lite"/>
    </source>
</evidence>
<dbReference type="Proteomes" id="UP000642284">
    <property type="component" value="Unassembled WGS sequence"/>
</dbReference>
<organism evidence="2 3">
    <name type="scientific">Streptomyces polyasparticus</name>
    <dbReference type="NCBI Taxonomy" id="2767826"/>
    <lineage>
        <taxon>Bacteria</taxon>
        <taxon>Bacillati</taxon>
        <taxon>Actinomycetota</taxon>
        <taxon>Actinomycetes</taxon>
        <taxon>Kitasatosporales</taxon>
        <taxon>Streptomycetaceae</taxon>
        <taxon>Streptomyces</taxon>
    </lineage>
</organism>
<sequence length="137" mass="14476">MSAPKERIVNRIRIGVISVAAAILLGAGALTAVASDVPPPPANPEWVMENGRVDESLVPEEFTVVDAEGEIMTDTAGNPITVDNGSDTPEFDPRPPCARCPAPEPPTDAGDTHNTGIDENNYLDESVEVNEDSPFIP</sequence>